<dbReference type="Pfam" id="PF13581">
    <property type="entry name" value="HATPase_c_2"/>
    <property type="match status" value="1"/>
</dbReference>
<keyword evidence="1" id="KW-0723">Serine/threonine-protein kinase</keyword>
<dbReference type="PANTHER" id="PTHR35526:SF3">
    <property type="entry name" value="ANTI-SIGMA-F FACTOR RSBW"/>
    <property type="match status" value="1"/>
</dbReference>
<sequence>MIDLPQVIQSVCCTTPGPPRSLLLAAEPQSVGHARAFTREHVGHHAPHATEHHTDTVVLITSELVTNAYRYGTEPGDLIAVVVDIDDARTRIEVHDPVRRVPRRRAGGAESGHEHTRGRGLLILDALCPKRWGVGDRPLGKFVWAEVPYAD</sequence>
<accession>A0ABY9HLT9</accession>
<dbReference type="CDD" id="cd16936">
    <property type="entry name" value="HATPase_RsbW-like"/>
    <property type="match status" value="1"/>
</dbReference>
<keyword evidence="4" id="KW-1185">Reference proteome</keyword>
<keyword evidence="3" id="KW-0547">Nucleotide-binding</keyword>
<keyword evidence="3" id="KW-0067">ATP-binding</keyword>
<dbReference type="GO" id="GO:0005524">
    <property type="term" value="F:ATP binding"/>
    <property type="evidence" value="ECO:0007669"/>
    <property type="project" value="UniProtKB-KW"/>
</dbReference>
<keyword evidence="1" id="KW-0808">Transferase</keyword>
<dbReference type="InterPro" id="IPR003594">
    <property type="entry name" value="HATPase_dom"/>
</dbReference>
<dbReference type="PANTHER" id="PTHR35526">
    <property type="entry name" value="ANTI-SIGMA-F FACTOR RSBW-RELATED"/>
    <property type="match status" value="1"/>
</dbReference>
<proteinExistence type="predicted"/>
<evidence type="ECO:0000259" key="2">
    <source>
        <dbReference type="Pfam" id="PF13581"/>
    </source>
</evidence>
<protein>
    <submittedName>
        <fullName evidence="3">ATP-binding protein</fullName>
    </submittedName>
</protein>
<name>A0ABY9HLT9_9ACTN</name>
<reference evidence="3 4" key="1">
    <citation type="submission" date="2023-03" db="EMBL/GenBank/DDBJ databases">
        <title>Isolation and description of six Streptomyces strains from soil environments, able to metabolize different microbial glucans.</title>
        <authorList>
            <person name="Widen T."/>
            <person name="Larsbrink J."/>
        </authorList>
    </citation>
    <scope>NUCLEOTIDE SEQUENCE [LARGE SCALE GENOMIC DNA]</scope>
    <source>
        <strain evidence="3 4">Mut1</strain>
    </source>
</reference>
<dbReference type="InterPro" id="IPR050267">
    <property type="entry name" value="Anti-sigma-factor_SerPK"/>
</dbReference>
<organism evidence="3 4">
    <name type="scientific">Streptomyces castrisilvae</name>
    <dbReference type="NCBI Taxonomy" id="3033811"/>
    <lineage>
        <taxon>Bacteria</taxon>
        <taxon>Bacillati</taxon>
        <taxon>Actinomycetota</taxon>
        <taxon>Actinomycetes</taxon>
        <taxon>Kitasatosporales</taxon>
        <taxon>Streptomycetaceae</taxon>
        <taxon>Streptomyces</taxon>
    </lineage>
</organism>
<keyword evidence="1" id="KW-0418">Kinase</keyword>
<evidence type="ECO:0000256" key="1">
    <source>
        <dbReference type="ARBA" id="ARBA00022527"/>
    </source>
</evidence>
<dbReference type="Gene3D" id="3.30.565.10">
    <property type="entry name" value="Histidine kinase-like ATPase, C-terminal domain"/>
    <property type="match status" value="1"/>
</dbReference>
<dbReference type="SUPFAM" id="SSF55874">
    <property type="entry name" value="ATPase domain of HSP90 chaperone/DNA topoisomerase II/histidine kinase"/>
    <property type="match status" value="1"/>
</dbReference>
<evidence type="ECO:0000313" key="3">
    <source>
        <dbReference type="EMBL" id="WLQ35470.1"/>
    </source>
</evidence>
<evidence type="ECO:0000313" key="4">
    <source>
        <dbReference type="Proteomes" id="UP001239522"/>
    </source>
</evidence>
<dbReference type="InterPro" id="IPR036890">
    <property type="entry name" value="HATPase_C_sf"/>
</dbReference>
<dbReference type="Proteomes" id="UP001239522">
    <property type="component" value="Chromosome"/>
</dbReference>
<feature type="domain" description="Histidine kinase/HSP90-like ATPase" evidence="2">
    <location>
        <begin position="25"/>
        <end position="127"/>
    </location>
</feature>
<dbReference type="RefSeq" id="WP_306056164.1">
    <property type="nucleotide sequence ID" value="NZ_CP120997.1"/>
</dbReference>
<dbReference type="EMBL" id="CP120997">
    <property type="protein sequence ID" value="WLQ35470.1"/>
    <property type="molecule type" value="Genomic_DNA"/>
</dbReference>
<gene>
    <name evidence="3" type="ORF">P8A18_19485</name>
</gene>